<protein>
    <submittedName>
        <fullName evidence="1">Uncharacterized protein</fullName>
    </submittedName>
</protein>
<reference evidence="1 2" key="1">
    <citation type="journal article" date="2014" name="Genome Announc.">
        <title>Draft genome sequences of eight enterohepatic helicobacter species isolated from both laboratory and wild rodents.</title>
        <authorList>
            <person name="Sheh A."/>
            <person name="Shen Z."/>
            <person name="Fox J.G."/>
        </authorList>
    </citation>
    <scope>NUCLEOTIDE SEQUENCE [LARGE SCALE GENOMIC DNA]</scope>
    <source>
        <strain evidence="1 2">MIT 96-1001</strain>
    </source>
</reference>
<name>A0A4U8T1V2_9HELI</name>
<dbReference type="EMBL" id="JRPE02000002">
    <property type="protein sequence ID" value="TLD93420.1"/>
    <property type="molecule type" value="Genomic_DNA"/>
</dbReference>
<sequence>MFKDRIRKWLGLEQISLDYKKSKIAYKQSLQTYRELLEKFVNFQSLMCKEYIKLKDRIEALEKELKDK</sequence>
<gene>
    <name evidence="1" type="ORF">LS74_001440</name>
</gene>
<dbReference type="RefSeq" id="WP_034589255.1">
    <property type="nucleotide sequence ID" value="NZ_JRPE02000002.1"/>
</dbReference>
<comment type="caution">
    <text evidence="1">The sequence shown here is derived from an EMBL/GenBank/DDBJ whole genome shotgun (WGS) entry which is preliminary data.</text>
</comment>
<organism evidence="1 2">
    <name type="scientific">Helicobacter magdeburgensis</name>
    <dbReference type="NCBI Taxonomy" id="471858"/>
    <lineage>
        <taxon>Bacteria</taxon>
        <taxon>Pseudomonadati</taxon>
        <taxon>Campylobacterota</taxon>
        <taxon>Epsilonproteobacteria</taxon>
        <taxon>Campylobacterales</taxon>
        <taxon>Helicobacteraceae</taxon>
        <taxon>Helicobacter</taxon>
    </lineage>
</organism>
<evidence type="ECO:0000313" key="2">
    <source>
        <dbReference type="Proteomes" id="UP000029921"/>
    </source>
</evidence>
<evidence type="ECO:0000313" key="1">
    <source>
        <dbReference type="EMBL" id="TLD93420.1"/>
    </source>
</evidence>
<dbReference type="Proteomes" id="UP000029921">
    <property type="component" value="Unassembled WGS sequence"/>
</dbReference>
<accession>A0A4U8T1V2</accession>
<dbReference type="AlphaFoldDB" id="A0A4U8T1V2"/>
<proteinExistence type="predicted"/>
<keyword evidence="2" id="KW-1185">Reference proteome</keyword>